<evidence type="ECO:0000313" key="2">
    <source>
        <dbReference type="Proteomes" id="UP001060170"/>
    </source>
</evidence>
<sequence>MPPARSTLILCTCQQCIKITSVDRATGTQRSGQLLHPKTRKNHLMKDERQAIWARGADEQGPSAELDLSELGLWAKDKSPRDTDPTAEQSSITDQLSHALRNLSVQAPSSSDAQPPSPSDAQPSPSDAQPLQPSDSQPSQEVIRYDCCECTTGGF</sequence>
<accession>A0ACC0EQ00</accession>
<gene>
    <name evidence="1" type="ORF">MJO28_002498</name>
</gene>
<organism evidence="1 2">
    <name type="scientific">Puccinia striiformis f. sp. tritici</name>
    <dbReference type="NCBI Taxonomy" id="168172"/>
    <lineage>
        <taxon>Eukaryota</taxon>
        <taxon>Fungi</taxon>
        <taxon>Dikarya</taxon>
        <taxon>Basidiomycota</taxon>
        <taxon>Pucciniomycotina</taxon>
        <taxon>Pucciniomycetes</taxon>
        <taxon>Pucciniales</taxon>
        <taxon>Pucciniaceae</taxon>
        <taxon>Puccinia</taxon>
    </lineage>
</organism>
<dbReference type="Proteomes" id="UP001060170">
    <property type="component" value="Chromosome 3"/>
</dbReference>
<keyword evidence="2" id="KW-1185">Reference proteome</keyword>
<comment type="caution">
    <text evidence="1">The sequence shown here is derived from an EMBL/GenBank/DDBJ whole genome shotgun (WGS) entry which is preliminary data.</text>
</comment>
<reference evidence="2" key="1">
    <citation type="journal article" date="2018" name="BMC Genomics">
        <title>Genomic insights into host adaptation between the wheat stripe rust pathogen (Puccinia striiformis f. sp. tritici) and the barley stripe rust pathogen (Puccinia striiformis f. sp. hordei).</title>
        <authorList>
            <person name="Xia C."/>
            <person name="Wang M."/>
            <person name="Yin C."/>
            <person name="Cornejo O.E."/>
            <person name="Hulbert S.H."/>
            <person name="Chen X."/>
        </authorList>
    </citation>
    <scope>NUCLEOTIDE SEQUENCE [LARGE SCALE GENOMIC DNA]</scope>
    <source>
        <strain evidence="2">93-210</strain>
    </source>
</reference>
<reference evidence="1 2" key="3">
    <citation type="journal article" date="2022" name="Microbiol. Spectr.">
        <title>Folding features and dynamics of 3D genome architecture in plant fungal pathogens.</title>
        <authorList>
            <person name="Xia C."/>
        </authorList>
    </citation>
    <scope>NUCLEOTIDE SEQUENCE [LARGE SCALE GENOMIC DNA]</scope>
    <source>
        <strain evidence="1 2">93-210</strain>
    </source>
</reference>
<evidence type="ECO:0000313" key="1">
    <source>
        <dbReference type="EMBL" id="KAI7958707.1"/>
    </source>
</evidence>
<reference evidence="2" key="2">
    <citation type="journal article" date="2018" name="Mol. Plant Microbe Interact.">
        <title>Genome sequence resources for the wheat stripe rust pathogen (Puccinia striiformis f. sp. tritici) and the barley stripe rust pathogen (Puccinia striiformis f. sp. hordei).</title>
        <authorList>
            <person name="Xia C."/>
            <person name="Wang M."/>
            <person name="Yin C."/>
            <person name="Cornejo O.E."/>
            <person name="Hulbert S.H."/>
            <person name="Chen X."/>
        </authorList>
    </citation>
    <scope>NUCLEOTIDE SEQUENCE [LARGE SCALE GENOMIC DNA]</scope>
    <source>
        <strain evidence="2">93-210</strain>
    </source>
</reference>
<protein>
    <submittedName>
        <fullName evidence="1">Uncharacterized protein</fullName>
    </submittedName>
</protein>
<dbReference type="EMBL" id="CM045867">
    <property type="protein sequence ID" value="KAI7958707.1"/>
    <property type="molecule type" value="Genomic_DNA"/>
</dbReference>
<name>A0ACC0EQ00_9BASI</name>
<proteinExistence type="predicted"/>